<keyword evidence="1" id="KW-0472">Membrane</keyword>
<dbReference type="EMBL" id="MHMM01000004">
    <property type="protein sequence ID" value="OGZ27709.1"/>
    <property type="molecule type" value="Genomic_DNA"/>
</dbReference>
<reference evidence="2 3" key="1">
    <citation type="journal article" date="2016" name="Nat. Commun.">
        <title>Thousands of microbial genomes shed light on interconnected biogeochemical processes in an aquifer system.</title>
        <authorList>
            <person name="Anantharaman K."/>
            <person name="Brown C.T."/>
            <person name="Hug L.A."/>
            <person name="Sharon I."/>
            <person name="Castelle C.J."/>
            <person name="Probst A.J."/>
            <person name="Thomas B.C."/>
            <person name="Singh A."/>
            <person name="Wilkins M.J."/>
            <person name="Karaoz U."/>
            <person name="Brodie E.L."/>
            <person name="Williams K.H."/>
            <person name="Hubbard S.S."/>
            <person name="Banfield J.F."/>
        </authorList>
    </citation>
    <scope>NUCLEOTIDE SEQUENCE [LARGE SCALE GENOMIC DNA]</scope>
</reference>
<proteinExistence type="predicted"/>
<name>A0A1G2EPL1_9BACT</name>
<evidence type="ECO:0000256" key="1">
    <source>
        <dbReference type="SAM" id="Phobius"/>
    </source>
</evidence>
<keyword evidence="1" id="KW-1133">Transmembrane helix</keyword>
<keyword evidence="1" id="KW-0812">Transmembrane</keyword>
<protein>
    <submittedName>
        <fullName evidence="2">Uncharacterized protein</fullName>
    </submittedName>
</protein>
<comment type="caution">
    <text evidence="2">The sequence shown here is derived from an EMBL/GenBank/DDBJ whole genome shotgun (WGS) entry which is preliminary data.</text>
</comment>
<evidence type="ECO:0000313" key="2">
    <source>
        <dbReference type="EMBL" id="OGZ27709.1"/>
    </source>
</evidence>
<organism evidence="2 3">
    <name type="scientific">Candidatus Nealsonbacteria bacterium RIFOXYB1_FULL_40_15</name>
    <dbReference type="NCBI Taxonomy" id="1801677"/>
    <lineage>
        <taxon>Bacteria</taxon>
        <taxon>Candidatus Nealsoniibacteriota</taxon>
    </lineage>
</organism>
<gene>
    <name evidence="2" type="ORF">A2365_03635</name>
</gene>
<dbReference type="Proteomes" id="UP000177740">
    <property type="component" value="Unassembled WGS sequence"/>
</dbReference>
<dbReference type="AlphaFoldDB" id="A0A1G2EPL1"/>
<evidence type="ECO:0000313" key="3">
    <source>
        <dbReference type="Proteomes" id="UP000177740"/>
    </source>
</evidence>
<sequence length="245" mass="28115">MDSFVLELEKVLAPFFKLNYQIIKFMKKINKILLVVGISLALVAIIGIVIVSVKNKSSFEKDVFNATETVNTSDKNLSTKEDIGKEDVSMPTIVSTSLSPKDMYLEYKSEYEKMKISADYKPIVLKYGSLYAIKDYEQNQQQIRETPSNQVETIFLLGKKMNQSLSDITNVEQEIRGNRAILLVTSKTVNNYKGGIGMIRESGEWKIDHEVWLISNSYFDESGKPIVNLDFNWWFNDWPANRMPK</sequence>
<feature type="transmembrane region" description="Helical" evidence="1">
    <location>
        <begin position="32"/>
        <end position="53"/>
    </location>
</feature>
<accession>A0A1G2EPL1</accession>